<dbReference type="GO" id="GO:0008270">
    <property type="term" value="F:zinc ion binding"/>
    <property type="evidence" value="ECO:0007669"/>
    <property type="project" value="UniProtKB-KW"/>
</dbReference>
<proteinExistence type="predicted"/>
<reference evidence="24 25" key="1">
    <citation type="submission" date="2020-09" db="EMBL/GenBank/DDBJ databases">
        <authorList>
            <person name="Ashkenazy H."/>
        </authorList>
    </citation>
    <scope>NUCLEOTIDE SEQUENCE [LARGE SCALE GENOMIC DNA]</scope>
    <source>
        <strain evidence="25">cv. Cdm-0</strain>
    </source>
</reference>
<dbReference type="Pfam" id="PF01657">
    <property type="entry name" value="Stress-antifung"/>
    <property type="match status" value="2"/>
</dbReference>
<feature type="chain" id="PRO_5028869084" evidence="20">
    <location>
        <begin position="28"/>
        <end position="1066"/>
    </location>
</feature>
<evidence type="ECO:0000256" key="18">
    <source>
        <dbReference type="PROSITE-ProRule" id="PRU10141"/>
    </source>
</evidence>
<evidence type="ECO:0000256" key="14">
    <source>
        <dbReference type="ARBA" id="ARBA00023136"/>
    </source>
</evidence>
<evidence type="ECO:0000256" key="11">
    <source>
        <dbReference type="ARBA" id="ARBA00022833"/>
    </source>
</evidence>
<evidence type="ECO:0000256" key="10">
    <source>
        <dbReference type="ARBA" id="ARBA00022777"/>
    </source>
</evidence>
<feature type="transmembrane region" description="Helical" evidence="19">
    <location>
        <begin position="281"/>
        <end position="301"/>
    </location>
</feature>
<dbReference type="InterPro" id="IPR000719">
    <property type="entry name" value="Prot_kinase_dom"/>
</dbReference>
<keyword evidence="15" id="KW-0675">Receptor</keyword>
<keyword evidence="6 20" id="KW-0732">Signal</keyword>
<feature type="domain" description="Protein kinase" evidence="21">
    <location>
        <begin position="341"/>
        <end position="611"/>
    </location>
</feature>
<dbReference type="PROSITE" id="PS50011">
    <property type="entry name" value="PROTEIN_KINASE_DOM"/>
    <property type="match status" value="1"/>
</dbReference>
<evidence type="ECO:0000256" key="15">
    <source>
        <dbReference type="ARBA" id="ARBA00023170"/>
    </source>
</evidence>
<evidence type="ECO:0000256" key="4">
    <source>
        <dbReference type="ARBA" id="ARBA00022692"/>
    </source>
</evidence>
<dbReference type="Gene3D" id="3.30.200.20">
    <property type="entry name" value="Phosphorylase Kinase, domain 1"/>
    <property type="match status" value="1"/>
</dbReference>
<evidence type="ECO:0000256" key="1">
    <source>
        <dbReference type="ARBA" id="ARBA00004167"/>
    </source>
</evidence>
<organism evidence="24 25">
    <name type="scientific">Arabidopsis thaliana</name>
    <name type="common">Mouse-ear cress</name>
    <dbReference type="NCBI Taxonomy" id="3702"/>
    <lineage>
        <taxon>Eukaryota</taxon>
        <taxon>Viridiplantae</taxon>
        <taxon>Streptophyta</taxon>
        <taxon>Embryophyta</taxon>
        <taxon>Tracheophyta</taxon>
        <taxon>Spermatophyta</taxon>
        <taxon>Magnoliopsida</taxon>
        <taxon>eudicotyledons</taxon>
        <taxon>Gunneridae</taxon>
        <taxon>Pentapetalae</taxon>
        <taxon>rosids</taxon>
        <taxon>malvids</taxon>
        <taxon>Brassicales</taxon>
        <taxon>Brassicaceae</taxon>
        <taxon>Camelineae</taxon>
        <taxon>Arabidopsis</taxon>
    </lineage>
</organism>
<name>A0A7G2EXR9_ARATH</name>
<keyword evidence="9 17" id="KW-0863">Zinc-finger</keyword>
<keyword evidence="4 19" id="KW-0812">Transmembrane</keyword>
<evidence type="ECO:0000313" key="25">
    <source>
        <dbReference type="Proteomes" id="UP000516314"/>
    </source>
</evidence>
<dbReference type="GO" id="GO:0004674">
    <property type="term" value="F:protein serine/threonine kinase activity"/>
    <property type="evidence" value="ECO:0007669"/>
    <property type="project" value="UniProtKB-KW"/>
</dbReference>
<dbReference type="AlphaFoldDB" id="A0A7G2EXR9"/>
<dbReference type="InterPro" id="IPR011009">
    <property type="entry name" value="Kinase-like_dom_sf"/>
</dbReference>
<keyword evidence="8 18" id="KW-0547">Nucleotide-binding</keyword>
<evidence type="ECO:0000256" key="5">
    <source>
        <dbReference type="ARBA" id="ARBA00022723"/>
    </source>
</evidence>
<dbReference type="InterPro" id="IPR001245">
    <property type="entry name" value="Ser-Thr/Tyr_kinase_cat_dom"/>
</dbReference>
<dbReference type="Pfam" id="PF07714">
    <property type="entry name" value="PK_Tyr_Ser-Thr"/>
    <property type="match status" value="1"/>
</dbReference>
<keyword evidence="14 19" id="KW-0472">Membrane</keyword>
<evidence type="ECO:0000256" key="13">
    <source>
        <dbReference type="ARBA" id="ARBA00022989"/>
    </source>
</evidence>
<dbReference type="PANTHER" id="PTHR27002">
    <property type="entry name" value="RECEPTOR-LIKE SERINE/THREONINE-PROTEIN KINASE SD1-8"/>
    <property type="match status" value="1"/>
</dbReference>
<evidence type="ECO:0000259" key="22">
    <source>
        <dbReference type="PROSITE" id="PS50966"/>
    </source>
</evidence>
<evidence type="ECO:0000256" key="8">
    <source>
        <dbReference type="ARBA" id="ARBA00022741"/>
    </source>
</evidence>
<evidence type="ECO:0000256" key="7">
    <source>
        <dbReference type="ARBA" id="ARBA00022737"/>
    </source>
</evidence>
<feature type="domain" description="SWIM-type" evidence="22">
    <location>
        <begin position="981"/>
        <end position="1013"/>
    </location>
</feature>
<dbReference type="PROSITE" id="PS50966">
    <property type="entry name" value="ZF_SWIM"/>
    <property type="match status" value="1"/>
</dbReference>
<dbReference type="GO" id="GO:0016020">
    <property type="term" value="C:membrane"/>
    <property type="evidence" value="ECO:0007669"/>
    <property type="project" value="UniProtKB-SubCell"/>
</dbReference>
<keyword evidence="11" id="KW-0862">Zinc</keyword>
<dbReference type="CDD" id="cd23509">
    <property type="entry name" value="Gnk2-like"/>
    <property type="match status" value="2"/>
</dbReference>
<feature type="domain" description="Gnk2-homologous" evidence="23">
    <location>
        <begin position="24"/>
        <end position="129"/>
    </location>
</feature>
<sequence length="1066" mass="120941">MIMKNSAAIFLTSSLILLLQTLQGVKAGFICVGSSFPTNSSYHKNRDSLFSTLSDKVTTNGGFYNASLDGVHVLGLCRRDYDRQGCINCVEESIRQIKTSCSNRVQSFHCNSDDRERVSCLVRTTDQSTYRILELGPATNDPSPVVIDTSAKNMTLFRQEWEAMVDRTLEAVTMNNSTTVLKYYGAVKAEFSEFPNVYMMMQCTPDINLGACKRCLQESVTYFRDQNWGRQGGGICRPSCVFRWEFYPFYGAFANVTRVPAPPRALIPRTEAISITRLKGGIIAIFVVPIVINLLVFIGLIRAYTRIRKSYNGINEAQYDYGGQSKLRFDFRMILTATDDFSFENKIGQGGFGSVYKGKLPGGEEIAVKRLTRGSGQGEIEFRNEVLLLTRLQHRNLVKLLGFCNEGDEEILVYEFVPNSSLDHFIFDEEKRLLLTNKNYFEALGLPAYAWKCWVAGEAASIIDHVLSRSRSNEIMRFIHIGLLCVQENVSKRPTMSLVIQWLGSETIAIPLPTVAGFTNASYQAEHEAEERCCVEQNKVVNWGIWEVLLKTQPFIADELGQSRMRAELPDTQATTLEESLDKDCPRCLCMDKACKGAVPNMRTDSMTETLDTCDLVPESGEYVGPVDVVVTSLEASASEEEGQIDVEVGDEMLMCRDAVPFKDNAAGVASDKANMNLRKGGDAIYIGWVFNNKVELHKTLTMYSMKRLFNFRIKASDKTRVIAVCDDKKCDWRVYATFHENSEKVEIRTATIKHTCDVEARSKYGMKATRSMLGELLKTKYTHGKKGPRACELPEIVLAELPYMKAWYAKEIAMKKARGSEEEGYKFFADMSPPCEGLVKMVSMAARSYIVGDLRYWFEEIQKRNIQCAKYLVEIKLSHRTLAYFPGMRYIVMRSNISESLNAAIQKAIDFPVVTMVEFIRTMLMRWFCERRQTAAKTKTRCTPKIEDLLIDHLKLATDCAVIAADEWIYQVNDSFGMIFTVDLEKKTCTCRVFDVLMVPCCHALAAVGVRNVDIYSLIGDYAFVTEWRQRMEKEEDKTMQHMWEGWPQQRLGEKVHRARVNVFL</sequence>
<keyword evidence="3" id="KW-0808">Transferase</keyword>
<keyword evidence="16" id="KW-0325">Glycoprotein</keyword>
<dbReference type="Pfam" id="PF03108">
    <property type="entry name" value="DBD_Tnp_Mut"/>
    <property type="match status" value="1"/>
</dbReference>
<dbReference type="SMART" id="SM00575">
    <property type="entry name" value="ZnF_PMZ"/>
    <property type="match status" value="1"/>
</dbReference>
<dbReference type="Pfam" id="PF04434">
    <property type="entry name" value="SWIM"/>
    <property type="match status" value="1"/>
</dbReference>
<dbReference type="PROSITE" id="PS51473">
    <property type="entry name" value="GNK2"/>
    <property type="match status" value="2"/>
</dbReference>
<feature type="signal peptide" evidence="20">
    <location>
        <begin position="1"/>
        <end position="27"/>
    </location>
</feature>
<feature type="binding site" evidence="18">
    <location>
        <position position="369"/>
    </location>
    <ligand>
        <name>ATP</name>
        <dbReference type="ChEBI" id="CHEBI:30616"/>
    </ligand>
</feature>
<evidence type="ECO:0000256" key="16">
    <source>
        <dbReference type="ARBA" id="ARBA00023180"/>
    </source>
</evidence>
<dbReference type="InterPro" id="IPR017441">
    <property type="entry name" value="Protein_kinase_ATP_BS"/>
</dbReference>
<evidence type="ECO:0000256" key="2">
    <source>
        <dbReference type="ARBA" id="ARBA00022527"/>
    </source>
</evidence>
<keyword evidence="7" id="KW-0677">Repeat</keyword>
<evidence type="ECO:0000259" key="21">
    <source>
        <dbReference type="PROSITE" id="PS50011"/>
    </source>
</evidence>
<dbReference type="GO" id="GO:0005524">
    <property type="term" value="F:ATP binding"/>
    <property type="evidence" value="ECO:0007669"/>
    <property type="project" value="UniProtKB-UniRule"/>
</dbReference>
<accession>A0A7G2EXR9</accession>
<dbReference type="FunFam" id="3.30.200.20:FF:000142">
    <property type="entry name" value="Cysteine-rich receptor-like protein kinase 10"/>
    <property type="match status" value="1"/>
</dbReference>
<comment type="subcellular location">
    <subcellularLocation>
        <location evidence="1">Membrane</location>
        <topology evidence="1">Single-pass membrane protein</topology>
    </subcellularLocation>
</comment>
<dbReference type="PANTHER" id="PTHR27002:SF698">
    <property type="entry name" value="CYSTEINE-RICH RECEPTOR-LIKE PROTEIN KINASE 38"/>
    <property type="match status" value="1"/>
</dbReference>
<feature type="domain" description="Gnk2-homologous" evidence="23">
    <location>
        <begin position="142"/>
        <end position="249"/>
    </location>
</feature>
<gene>
    <name evidence="24" type="ORF">AT9943_LOCUS14856</name>
</gene>
<dbReference type="EMBL" id="LR881469">
    <property type="protein sequence ID" value="CAD5327143.1"/>
    <property type="molecule type" value="Genomic_DNA"/>
</dbReference>
<keyword evidence="12 18" id="KW-0067">ATP-binding</keyword>
<dbReference type="Gene3D" id="3.30.430.20">
    <property type="entry name" value="Gnk2 domain, C-X8-C-X2-C motif"/>
    <property type="match status" value="2"/>
</dbReference>
<evidence type="ECO:0000256" key="9">
    <source>
        <dbReference type="ARBA" id="ARBA00022771"/>
    </source>
</evidence>
<keyword evidence="10" id="KW-0418">Kinase</keyword>
<dbReference type="InterPro" id="IPR007527">
    <property type="entry name" value="Znf_SWIM"/>
</dbReference>
<evidence type="ECO:0000256" key="6">
    <source>
        <dbReference type="ARBA" id="ARBA00022729"/>
    </source>
</evidence>
<dbReference type="PROSITE" id="PS00107">
    <property type="entry name" value="PROTEIN_KINASE_ATP"/>
    <property type="match status" value="1"/>
</dbReference>
<evidence type="ECO:0000256" key="20">
    <source>
        <dbReference type="SAM" id="SignalP"/>
    </source>
</evidence>
<evidence type="ECO:0000256" key="12">
    <source>
        <dbReference type="ARBA" id="ARBA00022840"/>
    </source>
</evidence>
<dbReference type="InterPro" id="IPR004332">
    <property type="entry name" value="Transposase_MuDR"/>
</dbReference>
<evidence type="ECO:0000256" key="3">
    <source>
        <dbReference type="ARBA" id="ARBA00022679"/>
    </source>
</evidence>
<keyword evidence="5" id="KW-0479">Metal-binding</keyword>
<dbReference type="FunFam" id="3.30.430.20:FF:000007">
    <property type="entry name" value="Cysteine-rich receptor-like protein kinase 11"/>
    <property type="match status" value="1"/>
</dbReference>
<evidence type="ECO:0000256" key="19">
    <source>
        <dbReference type="SAM" id="Phobius"/>
    </source>
</evidence>
<dbReference type="SUPFAM" id="SSF56112">
    <property type="entry name" value="Protein kinase-like (PK-like)"/>
    <property type="match status" value="1"/>
</dbReference>
<protein>
    <submittedName>
        <fullName evidence="24">(thale cress) hypothetical protein</fullName>
    </submittedName>
</protein>
<dbReference type="InterPro" id="IPR038408">
    <property type="entry name" value="GNK2_sf"/>
</dbReference>
<dbReference type="Proteomes" id="UP000516314">
    <property type="component" value="Chromosome 4"/>
</dbReference>
<dbReference type="InterPro" id="IPR002902">
    <property type="entry name" value="GNK2"/>
</dbReference>
<keyword evidence="2" id="KW-0723">Serine/threonine-protein kinase</keyword>
<dbReference type="InterPro" id="IPR006564">
    <property type="entry name" value="Znf_PMZ"/>
</dbReference>
<evidence type="ECO:0000256" key="17">
    <source>
        <dbReference type="PROSITE-ProRule" id="PRU00325"/>
    </source>
</evidence>
<evidence type="ECO:0000259" key="23">
    <source>
        <dbReference type="PROSITE" id="PS51473"/>
    </source>
</evidence>
<evidence type="ECO:0000313" key="24">
    <source>
        <dbReference type="EMBL" id="CAD5327143.1"/>
    </source>
</evidence>
<keyword evidence="13 19" id="KW-1133">Transmembrane helix</keyword>